<dbReference type="EMBL" id="KQ416624">
    <property type="protein sequence ID" value="KOF96171.1"/>
    <property type="molecule type" value="Genomic_DNA"/>
</dbReference>
<reference evidence="1" key="1">
    <citation type="submission" date="2015-07" db="EMBL/GenBank/DDBJ databases">
        <title>MeaNS - Measles Nucleotide Surveillance Program.</title>
        <authorList>
            <person name="Tran T."/>
            <person name="Druce J."/>
        </authorList>
    </citation>
    <scope>NUCLEOTIDE SEQUENCE</scope>
    <source>
        <strain evidence="1">UCB-OBI-ISO-001</strain>
        <tissue evidence="1">Gonad</tissue>
    </source>
</reference>
<gene>
    <name evidence="1" type="ORF">OCBIM_22036193mg</name>
</gene>
<dbReference type="OrthoDB" id="1918044at2759"/>
<sequence length="82" mass="9248">MMESIWEGSGLPIMTDNISILDKKVSNVEDTYVESGLDSVKENVQNKKALNDIEKSEFGDCKLCVTCEDEDKLMVQYLPETI</sequence>
<evidence type="ECO:0000313" key="1">
    <source>
        <dbReference type="EMBL" id="KOF96171.1"/>
    </source>
</evidence>
<name>A0A0L8I3Z7_OCTBM</name>
<proteinExistence type="predicted"/>
<accession>A0A0L8I3Z7</accession>
<organism evidence="1">
    <name type="scientific">Octopus bimaculoides</name>
    <name type="common">California two-spotted octopus</name>
    <dbReference type="NCBI Taxonomy" id="37653"/>
    <lineage>
        <taxon>Eukaryota</taxon>
        <taxon>Metazoa</taxon>
        <taxon>Spiralia</taxon>
        <taxon>Lophotrochozoa</taxon>
        <taxon>Mollusca</taxon>
        <taxon>Cephalopoda</taxon>
        <taxon>Coleoidea</taxon>
        <taxon>Octopodiformes</taxon>
        <taxon>Octopoda</taxon>
        <taxon>Incirrata</taxon>
        <taxon>Octopodidae</taxon>
        <taxon>Octopus</taxon>
    </lineage>
</organism>
<dbReference type="AlphaFoldDB" id="A0A0L8I3Z7"/>
<protein>
    <submittedName>
        <fullName evidence="1">Uncharacterized protein</fullName>
    </submittedName>
</protein>